<name>A0A222VNB8_9PSEU</name>
<proteinExistence type="predicted"/>
<dbReference type="Pfam" id="PF17197">
    <property type="entry name" value="DUF5134"/>
    <property type="match status" value="1"/>
</dbReference>
<dbReference type="EMBL" id="FMZE01000001">
    <property type="protein sequence ID" value="SDC13710.1"/>
    <property type="molecule type" value="Genomic_DNA"/>
</dbReference>
<dbReference type="RefSeq" id="WP_091795926.1">
    <property type="nucleotide sequence ID" value="NZ_CP016353.1"/>
</dbReference>
<dbReference type="STRING" id="530584.SAMN05421630_101552"/>
<dbReference type="OrthoDB" id="3635896at2"/>
<sequence length="194" mass="20088">MGLPVVVGWLFTAAFLALAYPCLRRLARLDYVRLGSGVRHVDLAGLLMTVAMVAMVSPVGGPVPVAGWQALFLLTAGWFGVAAVRGRAGAGVCRRCDLHHGISAVAMLLMLAAMPHAGGHDLAMSAALGQWRGWPVIALLAAFYFLVDSVLAARGTLRAARAAGAAAMPEGFASRTVCRVAMGGGMAVLFVATM</sequence>
<organism evidence="1 2">
    <name type="scientific">Prauserella marina</name>
    <dbReference type="NCBI Taxonomy" id="530584"/>
    <lineage>
        <taxon>Bacteria</taxon>
        <taxon>Bacillati</taxon>
        <taxon>Actinomycetota</taxon>
        <taxon>Actinomycetes</taxon>
        <taxon>Pseudonocardiales</taxon>
        <taxon>Pseudonocardiaceae</taxon>
        <taxon>Prauserella</taxon>
    </lineage>
</organism>
<gene>
    <name evidence="1" type="ORF">SAMN05421630_101552</name>
</gene>
<protein>
    <submittedName>
        <fullName evidence="1">Uncharacterized protein</fullName>
    </submittedName>
</protein>
<dbReference type="Proteomes" id="UP000199494">
    <property type="component" value="Unassembled WGS sequence"/>
</dbReference>
<reference evidence="1 2" key="1">
    <citation type="submission" date="2016-10" db="EMBL/GenBank/DDBJ databases">
        <authorList>
            <person name="de Groot N.N."/>
        </authorList>
    </citation>
    <scope>NUCLEOTIDE SEQUENCE [LARGE SCALE GENOMIC DNA]</scope>
    <source>
        <strain evidence="1 2">CGMCC 4.5506</strain>
    </source>
</reference>
<evidence type="ECO:0000313" key="2">
    <source>
        <dbReference type="Proteomes" id="UP000199494"/>
    </source>
</evidence>
<dbReference type="InterPro" id="IPR033458">
    <property type="entry name" value="DUF5134"/>
</dbReference>
<keyword evidence="2" id="KW-1185">Reference proteome</keyword>
<dbReference type="AlphaFoldDB" id="A0A222VNB8"/>
<evidence type="ECO:0000313" key="1">
    <source>
        <dbReference type="EMBL" id="SDC13710.1"/>
    </source>
</evidence>
<accession>A0A222VNB8</accession>
<dbReference type="KEGG" id="pmad:BAY61_10920"/>